<feature type="transmembrane region" description="Helical" evidence="2">
    <location>
        <begin position="96"/>
        <end position="118"/>
    </location>
</feature>
<keyword evidence="2" id="KW-0472">Membrane</keyword>
<reference evidence="4" key="1">
    <citation type="submission" date="2020-05" db="EMBL/GenBank/DDBJ databases">
        <title>Mycena genomes resolve the evolution of fungal bioluminescence.</title>
        <authorList>
            <person name="Tsai I.J."/>
        </authorList>
    </citation>
    <scope>NUCLEOTIDE SEQUENCE</scope>
    <source>
        <strain evidence="4">171206Taipei</strain>
    </source>
</reference>
<comment type="caution">
    <text evidence="4">The sequence shown here is derived from an EMBL/GenBank/DDBJ whole genome shotgun (WGS) entry which is preliminary data.</text>
</comment>
<feature type="chain" id="PRO_5034210665" description="Transmembrane protein" evidence="3">
    <location>
        <begin position="17"/>
        <end position="226"/>
    </location>
</feature>
<keyword evidence="2" id="KW-1133">Transmembrane helix</keyword>
<dbReference type="Proteomes" id="UP000636479">
    <property type="component" value="Unassembled WGS sequence"/>
</dbReference>
<dbReference type="EMBL" id="JACAZF010000013">
    <property type="protein sequence ID" value="KAF7291241.1"/>
    <property type="molecule type" value="Genomic_DNA"/>
</dbReference>
<evidence type="ECO:0000313" key="5">
    <source>
        <dbReference type="Proteomes" id="UP000636479"/>
    </source>
</evidence>
<evidence type="ECO:0008006" key="6">
    <source>
        <dbReference type="Google" id="ProtNLM"/>
    </source>
</evidence>
<gene>
    <name evidence="4" type="ORF">MIND_01267800</name>
</gene>
<feature type="compositionally biased region" description="Pro residues" evidence="1">
    <location>
        <begin position="164"/>
        <end position="174"/>
    </location>
</feature>
<evidence type="ECO:0000256" key="1">
    <source>
        <dbReference type="SAM" id="MobiDB-lite"/>
    </source>
</evidence>
<proteinExistence type="predicted"/>
<dbReference type="RefSeq" id="XP_037214363.1">
    <property type="nucleotide sequence ID" value="XM_037369157.1"/>
</dbReference>
<feature type="region of interest" description="Disordered" evidence="1">
    <location>
        <begin position="161"/>
        <end position="226"/>
    </location>
</feature>
<keyword evidence="2" id="KW-0812">Transmembrane</keyword>
<evidence type="ECO:0000256" key="2">
    <source>
        <dbReference type="SAM" id="Phobius"/>
    </source>
</evidence>
<dbReference type="OrthoDB" id="10636413at2759"/>
<dbReference type="AlphaFoldDB" id="A0A8H6VTC7"/>
<evidence type="ECO:0000256" key="3">
    <source>
        <dbReference type="SAM" id="SignalP"/>
    </source>
</evidence>
<feature type="signal peptide" evidence="3">
    <location>
        <begin position="1"/>
        <end position="16"/>
    </location>
</feature>
<accession>A0A8H6VTC7</accession>
<organism evidence="4 5">
    <name type="scientific">Mycena indigotica</name>
    <dbReference type="NCBI Taxonomy" id="2126181"/>
    <lineage>
        <taxon>Eukaryota</taxon>
        <taxon>Fungi</taxon>
        <taxon>Dikarya</taxon>
        <taxon>Basidiomycota</taxon>
        <taxon>Agaricomycotina</taxon>
        <taxon>Agaricomycetes</taxon>
        <taxon>Agaricomycetidae</taxon>
        <taxon>Agaricales</taxon>
        <taxon>Marasmiineae</taxon>
        <taxon>Mycenaceae</taxon>
        <taxon>Mycena</taxon>
    </lineage>
</organism>
<keyword evidence="3" id="KW-0732">Signal</keyword>
<feature type="compositionally biased region" description="Low complexity" evidence="1">
    <location>
        <begin position="201"/>
        <end position="218"/>
    </location>
</feature>
<evidence type="ECO:0000313" key="4">
    <source>
        <dbReference type="EMBL" id="KAF7291241.1"/>
    </source>
</evidence>
<protein>
    <recommendedName>
        <fullName evidence="6">Transmembrane protein</fullName>
    </recommendedName>
</protein>
<dbReference type="GeneID" id="59351673"/>
<sequence>MSLAAVAFSLFLPSLAAVLTAHPHRSPFPISHTRFHNFAADVEPVSSSASEELPSAVIAPFTSTESSSSSSTLSSSLPTSTLLPDLPDNGGNTSPVPFIIAAVLLAVLCGCAIAFGIVKCRRQPHTSGRRMRPVSASPSERLRTAMVGRWFVWMRPSIPRESWQPPPPYAPRPPSYTAEDGVSHPTSDEKQENPGARVVDRPVPTSPTVTTLSTASTSDHPDHNSP</sequence>
<keyword evidence="5" id="KW-1185">Reference proteome</keyword>
<name>A0A8H6VTC7_9AGAR</name>